<dbReference type="PANTHER" id="PTHR33236">
    <property type="entry name" value="INTRAFLAGELLAR TRANSPORT PROTEIN 122 FAMILY PROTEIN-RELATED"/>
    <property type="match status" value="1"/>
</dbReference>
<dbReference type="InterPro" id="IPR000859">
    <property type="entry name" value="CUB_dom"/>
</dbReference>
<evidence type="ECO:0000256" key="3">
    <source>
        <dbReference type="SAM" id="SignalP"/>
    </source>
</evidence>
<feature type="chain" id="PRO_5005488663" description="CUB domain-containing protein" evidence="3">
    <location>
        <begin position="29"/>
        <end position="352"/>
    </location>
</feature>
<feature type="non-terminal residue" evidence="5">
    <location>
        <position position="352"/>
    </location>
</feature>
<feature type="signal peptide" evidence="3">
    <location>
        <begin position="1"/>
        <end position="28"/>
    </location>
</feature>
<evidence type="ECO:0000256" key="2">
    <source>
        <dbReference type="PROSITE-ProRule" id="PRU00059"/>
    </source>
</evidence>
<sequence length="352" mass="37585">MILGEEMKRQLIPLLLLVLTINTIPCMAAAPKDARLISLLNVVTFQNSACAAASSTVSNPIQGTCFSAGECGAMGGRVDGTCASGFGACCVFTLTACTGSIANNCTYIMNPGSPGNFNGMDNMCRYTFAQGNGGICRIRLDFQNFVINTPMPDGTCPVEKFTVTSTSRNNIPNFCGTLTNQHMYITTPTGPGDLGTLTINFDTTLMNANRRWNIKVTRIHCSDTLSLPPDGCLQYFTGNSGTVKNYNFGKLLAAQSYNSCIRQERDFCSLQLTESSTAIPDPFEISGGGPNVCLDAKLLISNGDPNIICGQKFLNPTGKTSGQIIANTSPFILRLETKTPLKIAPPVTGFNL</sequence>
<evidence type="ECO:0000256" key="1">
    <source>
        <dbReference type="ARBA" id="ARBA00023157"/>
    </source>
</evidence>
<dbReference type="SUPFAM" id="SSF49854">
    <property type="entry name" value="Spermadhesin, CUB domain"/>
    <property type="match status" value="1"/>
</dbReference>
<reference evidence="5" key="1">
    <citation type="submission" date="2014-05" db="EMBL/GenBank/DDBJ databases">
        <authorList>
            <person name="Chronopoulou M."/>
        </authorList>
    </citation>
    <scope>NUCLEOTIDE SEQUENCE</scope>
    <source>
        <tissue evidence="5">Whole organism</tissue>
    </source>
</reference>
<accession>A0A0K2UEJ0</accession>
<name>A0A0K2UEJ0_LEPSM</name>
<dbReference type="PROSITE" id="PS01180">
    <property type="entry name" value="CUB"/>
    <property type="match status" value="1"/>
</dbReference>
<dbReference type="InterPro" id="IPR058698">
    <property type="entry name" value="CUB_metazoa"/>
</dbReference>
<feature type="disulfide bond" evidence="2">
    <location>
        <begin position="97"/>
        <end position="124"/>
    </location>
</feature>
<proteinExistence type="predicted"/>
<dbReference type="PANTHER" id="PTHR33236:SF5">
    <property type="entry name" value="CUB DOMAIN-CONTAINING PROTEIN"/>
    <property type="match status" value="1"/>
</dbReference>
<keyword evidence="3" id="KW-0732">Signal</keyword>
<protein>
    <recommendedName>
        <fullName evidence="4">CUB domain-containing protein</fullName>
    </recommendedName>
</protein>
<organism evidence="5">
    <name type="scientific">Lepeophtheirus salmonis</name>
    <name type="common">Salmon louse</name>
    <name type="synonym">Caligus salmonis</name>
    <dbReference type="NCBI Taxonomy" id="72036"/>
    <lineage>
        <taxon>Eukaryota</taxon>
        <taxon>Metazoa</taxon>
        <taxon>Ecdysozoa</taxon>
        <taxon>Arthropoda</taxon>
        <taxon>Crustacea</taxon>
        <taxon>Multicrustacea</taxon>
        <taxon>Hexanauplia</taxon>
        <taxon>Copepoda</taxon>
        <taxon>Siphonostomatoida</taxon>
        <taxon>Caligidae</taxon>
        <taxon>Lepeophtheirus</taxon>
    </lineage>
</organism>
<dbReference type="OrthoDB" id="6479909at2759"/>
<dbReference type="EMBL" id="HACA01019104">
    <property type="protein sequence ID" value="CDW36465.1"/>
    <property type="molecule type" value="Transcribed_RNA"/>
</dbReference>
<feature type="domain" description="CUB" evidence="4">
    <location>
        <begin position="97"/>
        <end position="219"/>
    </location>
</feature>
<dbReference type="AlphaFoldDB" id="A0A0K2UEJ0"/>
<comment type="caution">
    <text evidence="2">Lacks conserved residue(s) required for the propagation of feature annotation.</text>
</comment>
<evidence type="ECO:0000259" key="4">
    <source>
        <dbReference type="PROSITE" id="PS01180"/>
    </source>
</evidence>
<keyword evidence="1 2" id="KW-1015">Disulfide bond</keyword>
<dbReference type="Gene3D" id="2.60.120.290">
    <property type="entry name" value="Spermadhesin, CUB domain"/>
    <property type="match status" value="1"/>
</dbReference>
<dbReference type="Pfam" id="PF26080">
    <property type="entry name" value="CUB_animal"/>
    <property type="match status" value="1"/>
</dbReference>
<evidence type="ECO:0000313" key="5">
    <source>
        <dbReference type="EMBL" id="CDW36465.1"/>
    </source>
</evidence>
<dbReference type="InterPro" id="IPR035914">
    <property type="entry name" value="Sperma_CUB_dom_sf"/>
</dbReference>